<dbReference type="InterPro" id="IPR037278">
    <property type="entry name" value="ARFGAP/RecO"/>
</dbReference>
<keyword evidence="5" id="KW-0472">Membrane</keyword>
<feature type="domain" description="Arf-GAP" evidence="6">
    <location>
        <begin position="8"/>
        <end position="129"/>
    </location>
</feature>
<proteinExistence type="predicted"/>
<accession>A0ABR2HHC8</accession>
<dbReference type="PROSITE" id="PS50115">
    <property type="entry name" value="ARFGAP"/>
    <property type="match status" value="1"/>
</dbReference>
<keyword evidence="5" id="KW-1133">Transmembrane helix</keyword>
<evidence type="ECO:0000256" key="5">
    <source>
        <dbReference type="SAM" id="Phobius"/>
    </source>
</evidence>
<dbReference type="PANTHER" id="PTHR23180:SF410">
    <property type="entry name" value="BAR DOMAIN PROTEIN (AFU_ORTHOLOGUE AFUA_2G11475)"/>
    <property type="match status" value="1"/>
</dbReference>
<reference evidence="7 8" key="1">
    <citation type="submission" date="2024-04" db="EMBL/GenBank/DDBJ databases">
        <title>Tritrichomonas musculus Genome.</title>
        <authorList>
            <person name="Alves-Ferreira E."/>
            <person name="Grigg M."/>
            <person name="Lorenzi H."/>
            <person name="Galac M."/>
        </authorList>
    </citation>
    <scope>NUCLEOTIDE SEQUENCE [LARGE SCALE GENOMIC DNA]</scope>
    <source>
        <strain evidence="7 8">EAF2021</strain>
    </source>
</reference>
<keyword evidence="5" id="KW-0812">Transmembrane</keyword>
<evidence type="ECO:0000256" key="2">
    <source>
        <dbReference type="ARBA" id="ARBA00022771"/>
    </source>
</evidence>
<gene>
    <name evidence="7" type="ORF">M9Y10_019792</name>
</gene>
<comment type="caution">
    <text evidence="7">The sequence shown here is derived from an EMBL/GenBank/DDBJ whole genome shotgun (WGS) entry which is preliminary data.</text>
</comment>
<feature type="transmembrane region" description="Helical" evidence="5">
    <location>
        <begin position="476"/>
        <end position="496"/>
    </location>
</feature>
<dbReference type="Gene3D" id="1.10.220.150">
    <property type="entry name" value="Arf GTPase activating protein"/>
    <property type="match status" value="1"/>
</dbReference>
<evidence type="ECO:0000256" key="1">
    <source>
        <dbReference type="ARBA" id="ARBA00022723"/>
    </source>
</evidence>
<dbReference type="Proteomes" id="UP001470230">
    <property type="component" value="Unassembled WGS sequence"/>
</dbReference>
<evidence type="ECO:0000259" key="6">
    <source>
        <dbReference type="PROSITE" id="PS50115"/>
    </source>
</evidence>
<organism evidence="7 8">
    <name type="scientific">Tritrichomonas musculus</name>
    <dbReference type="NCBI Taxonomy" id="1915356"/>
    <lineage>
        <taxon>Eukaryota</taxon>
        <taxon>Metamonada</taxon>
        <taxon>Parabasalia</taxon>
        <taxon>Tritrichomonadida</taxon>
        <taxon>Tritrichomonadidae</taxon>
        <taxon>Tritrichomonas</taxon>
    </lineage>
</organism>
<sequence>MKSDFDPAAEIRLLLGKKSNALCADCFDSCTLYIDMNNGLFLCNNCAEIHKQLGFQIKNPLTDNFTYEDIQKLKQTDNQTFNSKWMALFQSDSSKVPFGSSLQERQLFIYNKYIAKKWFSSTPNRSNVSFYNPRHFDIQEEDENDSNNDIDEPLIESNSETYDTSEITSPNEPNFFGFGQKESQVLCQDMSFSVSSNADHDEVANEEGGTNCGVLYNDDEDKFDDDGEQFELVDEDQDGDAFLGSYAQAAPGRLQRRQKKSETQRRVNRSNMRMAIPSPALPPHIQPRIFNQAQSPQTDQLPEEAEEPAAFISETQGELGQCQPSYGPIANDAQFNEFIISNQQVSQFNRPVSQSIPQVSQFNPQVSQSIPQVSQSIPQVSQSQSNNSQAYLFNQKHSRFRKSSTSFTDFASNKKIRRKENEEELNFSENGEFENYIENDRLHATEVLSSSLSDHNMKKQIFLREGIKLNECPNCFEIMCFIAAIILIVLFLYLFFF</sequence>
<dbReference type="Pfam" id="PF01412">
    <property type="entry name" value="ArfGap"/>
    <property type="match status" value="1"/>
</dbReference>
<evidence type="ECO:0000313" key="7">
    <source>
        <dbReference type="EMBL" id="KAK8847208.1"/>
    </source>
</evidence>
<dbReference type="PANTHER" id="PTHR23180">
    <property type="entry name" value="CENTAURIN/ARF"/>
    <property type="match status" value="1"/>
</dbReference>
<evidence type="ECO:0000256" key="4">
    <source>
        <dbReference type="PROSITE-ProRule" id="PRU00288"/>
    </source>
</evidence>
<name>A0ABR2HHC8_9EUKA</name>
<dbReference type="SMART" id="SM00105">
    <property type="entry name" value="ArfGap"/>
    <property type="match status" value="1"/>
</dbReference>
<keyword evidence="1" id="KW-0479">Metal-binding</keyword>
<evidence type="ECO:0000256" key="3">
    <source>
        <dbReference type="ARBA" id="ARBA00022833"/>
    </source>
</evidence>
<dbReference type="InterPro" id="IPR038508">
    <property type="entry name" value="ArfGAP_dom_sf"/>
</dbReference>
<keyword evidence="2 4" id="KW-0863">Zinc-finger</keyword>
<dbReference type="PRINTS" id="PR00405">
    <property type="entry name" value="REVINTRACTNG"/>
</dbReference>
<dbReference type="InterPro" id="IPR001164">
    <property type="entry name" value="ArfGAP_dom"/>
</dbReference>
<dbReference type="SUPFAM" id="SSF57863">
    <property type="entry name" value="ArfGap/RecO-like zinc finger"/>
    <property type="match status" value="1"/>
</dbReference>
<dbReference type="EMBL" id="JAPFFF010000028">
    <property type="protein sequence ID" value="KAK8847208.1"/>
    <property type="molecule type" value="Genomic_DNA"/>
</dbReference>
<dbReference type="InterPro" id="IPR045258">
    <property type="entry name" value="ACAP1/2/3-like"/>
</dbReference>
<protein>
    <recommendedName>
        <fullName evidence="6">Arf-GAP domain-containing protein</fullName>
    </recommendedName>
</protein>
<evidence type="ECO:0000313" key="8">
    <source>
        <dbReference type="Proteomes" id="UP001470230"/>
    </source>
</evidence>
<keyword evidence="8" id="KW-1185">Reference proteome</keyword>
<keyword evidence="3" id="KW-0862">Zinc</keyword>